<organism evidence="1 2">
    <name type="scientific">Clathrospora elynae</name>
    <dbReference type="NCBI Taxonomy" id="706981"/>
    <lineage>
        <taxon>Eukaryota</taxon>
        <taxon>Fungi</taxon>
        <taxon>Dikarya</taxon>
        <taxon>Ascomycota</taxon>
        <taxon>Pezizomycotina</taxon>
        <taxon>Dothideomycetes</taxon>
        <taxon>Pleosporomycetidae</taxon>
        <taxon>Pleosporales</taxon>
        <taxon>Diademaceae</taxon>
        <taxon>Clathrospora</taxon>
    </lineage>
</organism>
<evidence type="ECO:0008006" key="3">
    <source>
        <dbReference type="Google" id="ProtNLM"/>
    </source>
</evidence>
<reference evidence="1" key="1">
    <citation type="journal article" date="2020" name="Stud. Mycol.">
        <title>101 Dothideomycetes genomes: a test case for predicting lifestyles and emergence of pathogens.</title>
        <authorList>
            <person name="Haridas S."/>
            <person name="Albert R."/>
            <person name="Binder M."/>
            <person name="Bloem J."/>
            <person name="Labutti K."/>
            <person name="Salamov A."/>
            <person name="Andreopoulos B."/>
            <person name="Baker S."/>
            <person name="Barry K."/>
            <person name="Bills G."/>
            <person name="Bluhm B."/>
            <person name="Cannon C."/>
            <person name="Castanera R."/>
            <person name="Culley D."/>
            <person name="Daum C."/>
            <person name="Ezra D."/>
            <person name="Gonzalez J."/>
            <person name="Henrissat B."/>
            <person name="Kuo A."/>
            <person name="Liang C."/>
            <person name="Lipzen A."/>
            <person name="Lutzoni F."/>
            <person name="Magnuson J."/>
            <person name="Mondo S."/>
            <person name="Nolan M."/>
            <person name="Ohm R."/>
            <person name="Pangilinan J."/>
            <person name="Park H.-J."/>
            <person name="Ramirez L."/>
            <person name="Alfaro M."/>
            <person name="Sun H."/>
            <person name="Tritt A."/>
            <person name="Yoshinaga Y."/>
            <person name="Zwiers L.-H."/>
            <person name="Turgeon B."/>
            <person name="Goodwin S."/>
            <person name="Spatafora J."/>
            <person name="Crous P."/>
            <person name="Grigoriev I."/>
        </authorList>
    </citation>
    <scope>NUCLEOTIDE SEQUENCE</scope>
    <source>
        <strain evidence="1">CBS 161.51</strain>
    </source>
</reference>
<evidence type="ECO:0000313" key="2">
    <source>
        <dbReference type="Proteomes" id="UP000800038"/>
    </source>
</evidence>
<proteinExistence type="predicted"/>
<dbReference type="AlphaFoldDB" id="A0A6A5SPI9"/>
<dbReference type="OrthoDB" id="626167at2759"/>
<dbReference type="EMBL" id="ML976061">
    <property type="protein sequence ID" value="KAF1940516.1"/>
    <property type="molecule type" value="Genomic_DNA"/>
</dbReference>
<dbReference type="Pfam" id="PF13424">
    <property type="entry name" value="TPR_12"/>
    <property type="match status" value="1"/>
</dbReference>
<gene>
    <name evidence="1" type="ORF">EJ02DRAFT_494611</name>
</gene>
<protein>
    <recommendedName>
        <fullName evidence="3">TPR-like protein</fullName>
    </recommendedName>
</protein>
<name>A0A6A5SPI9_9PLEO</name>
<keyword evidence="2" id="KW-1185">Reference proteome</keyword>
<accession>A0A6A5SPI9</accession>
<dbReference type="Proteomes" id="UP000800038">
    <property type="component" value="Unassembled WGS sequence"/>
</dbReference>
<sequence length="55" mass="6255">MYQRALQGKEKAWGPEHTSTLGTVNNLGNLYADLGRLDEAEMMFQRSLQGLEKAW</sequence>
<dbReference type="SUPFAM" id="SSF48452">
    <property type="entry name" value="TPR-like"/>
    <property type="match status" value="1"/>
</dbReference>
<evidence type="ECO:0000313" key="1">
    <source>
        <dbReference type="EMBL" id="KAF1940516.1"/>
    </source>
</evidence>
<dbReference type="InterPro" id="IPR011990">
    <property type="entry name" value="TPR-like_helical_dom_sf"/>
</dbReference>
<dbReference type="Gene3D" id="1.25.40.10">
    <property type="entry name" value="Tetratricopeptide repeat domain"/>
    <property type="match status" value="1"/>
</dbReference>